<dbReference type="CDD" id="cd17260">
    <property type="entry name" value="RMtype1_S_EcoEI-TRD1-CR1_like"/>
    <property type="match status" value="1"/>
</dbReference>
<evidence type="ECO:0000313" key="5">
    <source>
        <dbReference type="EMBL" id="GGD50480.1"/>
    </source>
</evidence>
<dbReference type="SUPFAM" id="SSF116734">
    <property type="entry name" value="DNA methylase specificity domain"/>
    <property type="match status" value="2"/>
</dbReference>
<name>A0ABQ1QWZ7_9FLAO</name>
<protein>
    <submittedName>
        <fullName evidence="5">Type I restriction endonuclease subunit S</fullName>
    </submittedName>
</protein>
<dbReference type="PANTHER" id="PTHR30408:SF13">
    <property type="entry name" value="TYPE I RESTRICTION ENZYME HINDI SPECIFICITY SUBUNIT"/>
    <property type="match status" value="1"/>
</dbReference>
<sequence>MSEWKEFQLEDFAYINPTERIRKGVIAKKIPMEFIHPFTKRIPAYSLEEYRGGVKFRNGDTLMARITPSLENGKTSFVDILDEDEIGFGSTEFIVLREKEVVSDKHFLYYLAISPTIRSTAIKSMTGSSGRQRVQTDVLRAHVFEAPELDEQKAIASILSSLDDKIDLLHRQNHTLEQMAETLFRQWFVEESDGDWEEGTITDYAEHSKVSIKPSANPSAVYAHYSIPGFDSGKEPAYELGQEIKSNKYQVFANTILFSKLNPHKDKRVWLILDEVPQNAICSTEFQVIKPYHENHLYFIYGWLSNSNNYREISSGVGGTSGSHQRISPNEIFLFPTPKISNEPLHDYAKSVKPLFLKQQMNQTQIRNLTALRDTLLPKLMSGEVQVRNTY</sequence>
<dbReference type="Gene3D" id="3.90.220.20">
    <property type="entry name" value="DNA methylase specificity domains"/>
    <property type="match status" value="2"/>
</dbReference>
<organism evidence="5 6">
    <name type="scientific">Muriicola marianensis</name>
    <dbReference type="NCBI Taxonomy" id="1324801"/>
    <lineage>
        <taxon>Bacteria</taxon>
        <taxon>Pseudomonadati</taxon>
        <taxon>Bacteroidota</taxon>
        <taxon>Flavobacteriia</taxon>
        <taxon>Flavobacteriales</taxon>
        <taxon>Flavobacteriaceae</taxon>
        <taxon>Muriicola</taxon>
    </lineage>
</organism>
<dbReference type="EMBL" id="BMFH01000001">
    <property type="protein sequence ID" value="GGD50480.1"/>
    <property type="molecule type" value="Genomic_DNA"/>
</dbReference>
<dbReference type="Pfam" id="PF01420">
    <property type="entry name" value="Methylase_S"/>
    <property type="match status" value="1"/>
</dbReference>
<accession>A0ABQ1QWZ7</accession>
<comment type="similarity">
    <text evidence="1">Belongs to the type-I restriction system S methylase family.</text>
</comment>
<keyword evidence="5" id="KW-0540">Nuclease</keyword>
<evidence type="ECO:0000256" key="3">
    <source>
        <dbReference type="ARBA" id="ARBA00023125"/>
    </source>
</evidence>
<evidence type="ECO:0000256" key="2">
    <source>
        <dbReference type="ARBA" id="ARBA00022747"/>
    </source>
</evidence>
<dbReference type="InterPro" id="IPR052021">
    <property type="entry name" value="Type-I_RS_S_subunit"/>
</dbReference>
<reference evidence="6" key="1">
    <citation type="journal article" date="2019" name="Int. J. Syst. Evol. Microbiol.">
        <title>The Global Catalogue of Microorganisms (GCM) 10K type strain sequencing project: providing services to taxonomists for standard genome sequencing and annotation.</title>
        <authorList>
            <consortium name="The Broad Institute Genomics Platform"/>
            <consortium name="The Broad Institute Genome Sequencing Center for Infectious Disease"/>
            <person name="Wu L."/>
            <person name="Ma J."/>
        </authorList>
    </citation>
    <scope>NUCLEOTIDE SEQUENCE [LARGE SCALE GENOMIC DNA]</scope>
    <source>
        <strain evidence="6">CGMCC 1.12606</strain>
    </source>
</reference>
<keyword evidence="3" id="KW-0238">DNA-binding</keyword>
<dbReference type="InterPro" id="IPR044946">
    <property type="entry name" value="Restrct_endonuc_typeI_TRD_sf"/>
</dbReference>
<evidence type="ECO:0000313" key="6">
    <source>
        <dbReference type="Proteomes" id="UP000625780"/>
    </source>
</evidence>
<dbReference type="RefSeq" id="WP_188370194.1">
    <property type="nucleotide sequence ID" value="NZ_BMFH01000001.1"/>
</dbReference>
<keyword evidence="5" id="KW-0255">Endonuclease</keyword>
<dbReference type="InterPro" id="IPR000055">
    <property type="entry name" value="Restrct_endonuc_typeI_TRD"/>
</dbReference>
<comment type="caution">
    <text evidence="5">The sequence shown here is derived from an EMBL/GenBank/DDBJ whole genome shotgun (WGS) entry which is preliminary data.</text>
</comment>
<proteinExistence type="inferred from homology"/>
<dbReference type="Proteomes" id="UP000625780">
    <property type="component" value="Unassembled WGS sequence"/>
</dbReference>
<keyword evidence="6" id="KW-1185">Reference proteome</keyword>
<keyword evidence="2" id="KW-0680">Restriction system</keyword>
<gene>
    <name evidence="5" type="ORF">GCM10011361_16430</name>
</gene>
<evidence type="ECO:0000256" key="1">
    <source>
        <dbReference type="ARBA" id="ARBA00010923"/>
    </source>
</evidence>
<dbReference type="GO" id="GO:0004519">
    <property type="term" value="F:endonuclease activity"/>
    <property type="evidence" value="ECO:0007669"/>
    <property type="project" value="UniProtKB-KW"/>
</dbReference>
<evidence type="ECO:0000259" key="4">
    <source>
        <dbReference type="Pfam" id="PF01420"/>
    </source>
</evidence>
<dbReference type="PANTHER" id="PTHR30408">
    <property type="entry name" value="TYPE-1 RESTRICTION ENZYME ECOKI SPECIFICITY PROTEIN"/>
    <property type="match status" value="1"/>
</dbReference>
<keyword evidence="5" id="KW-0378">Hydrolase</keyword>
<feature type="domain" description="Type I restriction modification DNA specificity" evidence="4">
    <location>
        <begin position="1"/>
        <end position="178"/>
    </location>
</feature>